<dbReference type="AlphaFoldDB" id="A0A1J5T1N4"/>
<sequence>MTQTVKTQAATQPATVAKTQPSAPTIAVRKSCNPDGIGLSHYVLMDKKAAK</sequence>
<gene>
    <name evidence="2" type="ORF">GALL_118990</name>
</gene>
<feature type="compositionally biased region" description="Polar residues" evidence="1">
    <location>
        <begin position="1"/>
        <end position="23"/>
    </location>
</feature>
<evidence type="ECO:0000256" key="1">
    <source>
        <dbReference type="SAM" id="MobiDB-lite"/>
    </source>
</evidence>
<dbReference type="EMBL" id="MLJW01000046">
    <property type="protein sequence ID" value="OIR06102.1"/>
    <property type="molecule type" value="Genomic_DNA"/>
</dbReference>
<dbReference type="NCBIfam" id="TIGR04164">
    <property type="entry name" value="cobo_pep"/>
    <property type="match status" value="1"/>
</dbReference>
<comment type="caution">
    <text evidence="2">The sequence shown here is derived from an EMBL/GenBank/DDBJ whole genome shotgun (WGS) entry which is preliminary data.</text>
</comment>
<dbReference type="InterPro" id="IPR026421">
    <property type="entry name" value="Mod_peptide_prec_CbpA"/>
</dbReference>
<reference evidence="2" key="1">
    <citation type="submission" date="2016-10" db="EMBL/GenBank/DDBJ databases">
        <title>Sequence of Gallionella enrichment culture.</title>
        <authorList>
            <person name="Poehlein A."/>
            <person name="Muehling M."/>
            <person name="Daniel R."/>
        </authorList>
    </citation>
    <scope>NUCLEOTIDE SEQUENCE</scope>
</reference>
<evidence type="ECO:0000313" key="2">
    <source>
        <dbReference type="EMBL" id="OIR06102.1"/>
    </source>
</evidence>
<feature type="region of interest" description="Disordered" evidence="1">
    <location>
        <begin position="1"/>
        <end position="28"/>
    </location>
</feature>
<protein>
    <submittedName>
        <fullName evidence="2">Uncharacterized protein</fullName>
    </submittedName>
</protein>
<name>A0A1J5T1N4_9ZZZZ</name>
<proteinExistence type="predicted"/>
<accession>A0A1J5T1N4</accession>
<organism evidence="2">
    <name type="scientific">mine drainage metagenome</name>
    <dbReference type="NCBI Taxonomy" id="410659"/>
    <lineage>
        <taxon>unclassified sequences</taxon>
        <taxon>metagenomes</taxon>
        <taxon>ecological metagenomes</taxon>
    </lineage>
</organism>